<accession>A0AAU9I5D7</accession>
<comment type="caution">
    <text evidence="2">The sequence shown here is derived from an EMBL/GenBank/DDBJ whole genome shotgun (WGS) entry which is preliminary data.</text>
</comment>
<evidence type="ECO:0000313" key="3">
    <source>
        <dbReference type="Proteomes" id="UP001162131"/>
    </source>
</evidence>
<keyword evidence="1" id="KW-0175">Coiled coil</keyword>
<gene>
    <name evidence="2" type="ORF">BSTOLATCC_MIC1176</name>
</gene>
<dbReference type="Proteomes" id="UP001162131">
    <property type="component" value="Unassembled WGS sequence"/>
</dbReference>
<feature type="coiled-coil region" evidence="1">
    <location>
        <begin position="109"/>
        <end position="164"/>
    </location>
</feature>
<name>A0AAU9I5D7_9CILI</name>
<proteinExistence type="predicted"/>
<organism evidence="2 3">
    <name type="scientific">Blepharisma stoltei</name>
    <dbReference type="NCBI Taxonomy" id="1481888"/>
    <lineage>
        <taxon>Eukaryota</taxon>
        <taxon>Sar</taxon>
        <taxon>Alveolata</taxon>
        <taxon>Ciliophora</taxon>
        <taxon>Postciliodesmatophora</taxon>
        <taxon>Heterotrichea</taxon>
        <taxon>Heterotrichida</taxon>
        <taxon>Blepharismidae</taxon>
        <taxon>Blepharisma</taxon>
    </lineage>
</organism>
<sequence>MENCLDDFMYQFYNTIEGSLIKYLRSYGQATLDELIDHVLNNKNLRTKYSKKYRNRNIEKLTLSKIISKDHIFIENQYGIWTLDVIIIQESFASEYEIKKVTEIKEIKEKGLQSRVEKYRKDKSKLRDQENFTIFNRIIDEGIFNKLEQVEEILQSSNENAQNQIYDIFESLLAHNKKYNT</sequence>
<keyword evidence="3" id="KW-1185">Reference proteome</keyword>
<dbReference type="AlphaFoldDB" id="A0AAU9I5D7"/>
<reference evidence="2" key="1">
    <citation type="submission" date="2021-09" db="EMBL/GenBank/DDBJ databases">
        <authorList>
            <consortium name="AG Swart"/>
            <person name="Singh M."/>
            <person name="Singh A."/>
            <person name="Seah K."/>
            <person name="Emmerich C."/>
        </authorList>
    </citation>
    <scope>NUCLEOTIDE SEQUENCE</scope>
    <source>
        <strain evidence="2">ATCC30299</strain>
    </source>
</reference>
<evidence type="ECO:0000313" key="2">
    <source>
        <dbReference type="EMBL" id="CAG9310324.1"/>
    </source>
</evidence>
<evidence type="ECO:0000256" key="1">
    <source>
        <dbReference type="SAM" id="Coils"/>
    </source>
</evidence>
<protein>
    <submittedName>
        <fullName evidence="2">Uncharacterized protein</fullName>
    </submittedName>
</protein>
<dbReference type="EMBL" id="CAJZBQ010000002">
    <property type="protein sequence ID" value="CAG9310324.1"/>
    <property type="molecule type" value="Genomic_DNA"/>
</dbReference>